<evidence type="ECO:0000313" key="1">
    <source>
        <dbReference type="EMBL" id="CAG8591800.1"/>
    </source>
</evidence>
<dbReference type="OrthoDB" id="2381553at2759"/>
<protein>
    <submittedName>
        <fullName evidence="1">1299_t:CDS:1</fullName>
    </submittedName>
</protein>
<organism evidence="1 2">
    <name type="scientific">Ambispora leptoticha</name>
    <dbReference type="NCBI Taxonomy" id="144679"/>
    <lineage>
        <taxon>Eukaryota</taxon>
        <taxon>Fungi</taxon>
        <taxon>Fungi incertae sedis</taxon>
        <taxon>Mucoromycota</taxon>
        <taxon>Glomeromycotina</taxon>
        <taxon>Glomeromycetes</taxon>
        <taxon>Archaeosporales</taxon>
        <taxon>Ambisporaceae</taxon>
        <taxon>Ambispora</taxon>
    </lineage>
</organism>
<dbReference type="EMBL" id="CAJVPS010003599">
    <property type="protein sequence ID" value="CAG8591800.1"/>
    <property type="molecule type" value="Genomic_DNA"/>
</dbReference>
<reference evidence="1" key="1">
    <citation type="submission" date="2021-06" db="EMBL/GenBank/DDBJ databases">
        <authorList>
            <person name="Kallberg Y."/>
            <person name="Tangrot J."/>
            <person name="Rosling A."/>
        </authorList>
    </citation>
    <scope>NUCLEOTIDE SEQUENCE</scope>
    <source>
        <strain evidence="1">FL130A</strain>
    </source>
</reference>
<evidence type="ECO:0000313" key="2">
    <source>
        <dbReference type="Proteomes" id="UP000789508"/>
    </source>
</evidence>
<name>A0A9N9GC55_9GLOM</name>
<dbReference type="Proteomes" id="UP000789508">
    <property type="component" value="Unassembled WGS sequence"/>
</dbReference>
<accession>A0A9N9GC55</accession>
<comment type="caution">
    <text evidence="1">The sequence shown here is derived from an EMBL/GenBank/DDBJ whole genome shotgun (WGS) entry which is preliminary data.</text>
</comment>
<dbReference type="AlphaFoldDB" id="A0A9N9GC55"/>
<proteinExistence type="predicted"/>
<sequence>MSLRLFTTASRLSSVAFNNNGRSHFSTGLIRPSAASLTSVLHAQLASTSRGTPTVYEADKDYWSLKTTIDDIRAKYGLKGGSPIKDPNLDQHSDELEVDITAADAQKLLRIQSLLENAARDLNNLISNTSTGPDGQPKKQVWLAEDDDVSGNAQEAIKSFQENYVAGDVDLNAYHLEENIDEKPVGFQNFYKQ</sequence>
<keyword evidence="2" id="KW-1185">Reference proteome</keyword>
<gene>
    <name evidence="1" type="ORF">ALEPTO_LOCUS7738</name>
</gene>